<comment type="caution">
    <text evidence="2">The sequence shown here is derived from an EMBL/GenBank/DDBJ whole genome shotgun (WGS) entry which is preliminary data.</text>
</comment>
<evidence type="ECO:0000313" key="3">
    <source>
        <dbReference type="Proteomes" id="UP001056436"/>
    </source>
</evidence>
<evidence type="ECO:0000313" key="2">
    <source>
        <dbReference type="EMBL" id="KAI3548686.1"/>
    </source>
</evidence>
<accession>A0A9P9XD98</accession>
<gene>
    <name evidence="2" type="ORF">CABS02_08216</name>
</gene>
<dbReference type="Proteomes" id="UP001056436">
    <property type="component" value="Unassembled WGS sequence"/>
</dbReference>
<feature type="region of interest" description="Disordered" evidence="1">
    <location>
        <begin position="176"/>
        <end position="215"/>
    </location>
</feature>
<evidence type="ECO:0000256" key="1">
    <source>
        <dbReference type="SAM" id="MobiDB-lite"/>
    </source>
</evidence>
<dbReference type="AlphaFoldDB" id="A0A9P9XD98"/>
<organism evidence="2 3">
    <name type="scientific">Colletotrichum abscissum</name>
    <dbReference type="NCBI Taxonomy" id="1671311"/>
    <lineage>
        <taxon>Eukaryota</taxon>
        <taxon>Fungi</taxon>
        <taxon>Dikarya</taxon>
        <taxon>Ascomycota</taxon>
        <taxon>Pezizomycotina</taxon>
        <taxon>Sordariomycetes</taxon>
        <taxon>Hypocreomycetidae</taxon>
        <taxon>Glomerellales</taxon>
        <taxon>Glomerellaceae</taxon>
        <taxon>Colletotrichum</taxon>
        <taxon>Colletotrichum acutatum species complex</taxon>
    </lineage>
</organism>
<reference evidence="2" key="1">
    <citation type="submission" date="2019-01" db="EMBL/GenBank/DDBJ databases">
        <title>Colletotrichum abscissum LGMF1257.</title>
        <authorList>
            <person name="Baroncelli R."/>
        </authorList>
    </citation>
    <scope>NUCLEOTIDE SEQUENCE</scope>
    <source>
        <strain evidence="2">Ca142</strain>
    </source>
</reference>
<sequence length="215" mass="23417">MVKTVKPIVRFAAASAAASSWFFNSEIMAYSNQRGAAAGGGGSGTTAGQSSLHHRMCPSIPITAVSLTAQFHPINNPPHCNSSSSLASTPLLLYPHPFARLQSSSRANQQLIPHEIYIMHDTIRPILKTFSLRYQIHKGSDDVSFSSFTIEAEAAFVAMDLELMVMSEGRSDSYDDFGHDDNAKIVTENTGAADKRRPRHKKNGQSTVHRGQSRS</sequence>
<protein>
    <submittedName>
        <fullName evidence="2">Uncharacterized protein</fullName>
    </submittedName>
</protein>
<name>A0A9P9XD98_9PEZI</name>
<dbReference type="EMBL" id="SDAQ01000048">
    <property type="protein sequence ID" value="KAI3548686.1"/>
    <property type="molecule type" value="Genomic_DNA"/>
</dbReference>
<keyword evidence="3" id="KW-1185">Reference proteome</keyword>
<proteinExistence type="predicted"/>
<feature type="compositionally biased region" description="Polar residues" evidence="1">
    <location>
        <begin position="204"/>
        <end position="215"/>
    </location>
</feature>